<dbReference type="Proteomes" id="UP001320702">
    <property type="component" value="Unassembled WGS sequence"/>
</dbReference>
<proteinExistence type="predicted"/>
<organism evidence="2 3">
    <name type="scientific">Paracoccus maritimus</name>
    <dbReference type="NCBI Taxonomy" id="2933292"/>
    <lineage>
        <taxon>Bacteria</taxon>
        <taxon>Pseudomonadati</taxon>
        <taxon>Pseudomonadota</taxon>
        <taxon>Alphaproteobacteria</taxon>
        <taxon>Rhodobacterales</taxon>
        <taxon>Paracoccaceae</taxon>
        <taxon>Paracoccus</taxon>
    </lineage>
</organism>
<evidence type="ECO:0000259" key="1">
    <source>
        <dbReference type="Pfam" id="PF06048"/>
    </source>
</evidence>
<keyword evidence="3" id="KW-1185">Reference proteome</keyword>
<reference evidence="2 3" key="1">
    <citation type="submission" date="2022-04" db="EMBL/GenBank/DDBJ databases">
        <title>Paracoccus sp. YLB-12 draft genome sequence.</title>
        <authorList>
            <person name="Yu L."/>
        </authorList>
    </citation>
    <scope>NUCLEOTIDE SEQUENCE [LARGE SCALE GENOMIC DNA]</scope>
    <source>
        <strain evidence="2 3">YLB-12</strain>
    </source>
</reference>
<comment type="caution">
    <text evidence="2">The sequence shown here is derived from an EMBL/GenBank/DDBJ whole genome shotgun (WGS) entry which is preliminary data.</text>
</comment>
<sequence>MIIPFPSKYRKTAGRATRDINCCQWVESLLPPDTDQVRGAGSGQDTAPSAQPVPEAVARFFSELKCSLPREYSFREESRIIVEKGEPPSAVCGPIRVASTLRRTDGSGWSIEVEYLDADDRLKRAAISKIELNSGRGPAFMHLLDTGLAIHSGIPAVAALLRAWPSAEHSWRTDAAGWFQDPDGVISFVEADGRVHQPPGAPVVHAAATDPRPMAAGSLQGWQDEVAALSAGNPALVFAISAALAGPLLRWSGFETAGFNVFGPSAVGKSLMLHLARSCIGVPESVTPWAAAQTGLHRFSAEAQDGLLVLDAFPRDPDARHLKALLALGDDAGAGRIVSHRDPDGGRRWRRVLLSSSELPLSACLRKKKRDVPAALAARIIDIPADHAAHGIISEAHGEDAVSFVRRLEAAMRRQNGHLLSSWLERVVADLAGIRRDLTDRLPVLAREVQDHCRAEAPASPGQRSAVAERFALVGCAGEMAIGFGLLPWAEGSARQAALAMARIALPPPEPTDLVGIPGSLDLVRAYVARHAARIMDLDPEHPLEITPDAIGWRDDDHLYLRKQPVEEEFDDTDSIWGELRDSDILAPGGEQRSLQYKMPDRKVLGRPRCYRLHRDRIEDDEPG</sequence>
<name>A0ABT2KE91_9RHOB</name>
<dbReference type="RefSeq" id="WP_260278735.1">
    <property type="nucleotide sequence ID" value="NZ_JANAVZ010000023.1"/>
</dbReference>
<evidence type="ECO:0000313" key="2">
    <source>
        <dbReference type="EMBL" id="MCT4334869.1"/>
    </source>
</evidence>
<feature type="domain" description="DUF927" evidence="1">
    <location>
        <begin position="84"/>
        <end position="313"/>
    </location>
</feature>
<dbReference type="Pfam" id="PF06048">
    <property type="entry name" value="DUF927"/>
    <property type="match status" value="1"/>
</dbReference>
<evidence type="ECO:0000313" key="3">
    <source>
        <dbReference type="Proteomes" id="UP001320702"/>
    </source>
</evidence>
<protein>
    <submittedName>
        <fullName evidence="2">DUF927 domain-containing protein</fullName>
    </submittedName>
</protein>
<dbReference type="EMBL" id="JANAVZ010000023">
    <property type="protein sequence ID" value="MCT4334869.1"/>
    <property type="molecule type" value="Genomic_DNA"/>
</dbReference>
<gene>
    <name evidence="2" type="ORF">MU516_18700</name>
</gene>
<accession>A0ABT2KE91</accession>
<dbReference type="InterPro" id="IPR009270">
    <property type="entry name" value="DUF927"/>
</dbReference>